<feature type="region of interest" description="Disordered" evidence="1">
    <location>
        <begin position="1"/>
        <end position="21"/>
    </location>
</feature>
<dbReference type="EnsemblPlants" id="Pp3c6_17110V3.2">
    <property type="protein sequence ID" value="PAC:32977420.CDS.1"/>
    <property type="gene ID" value="Pp3c6_17110"/>
</dbReference>
<organism evidence="2">
    <name type="scientific">Physcomitrium patens</name>
    <name type="common">Spreading-leaved earth moss</name>
    <name type="synonym">Physcomitrella patens</name>
    <dbReference type="NCBI Taxonomy" id="3218"/>
    <lineage>
        <taxon>Eukaryota</taxon>
        <taxon>Viridiplantae</taxon>
        <taxon>Streptophyta</taxon>
        <taxon>Embryophyta</taxon>
        <taxon>Bryophyta</taxon>
        <taxon>Bryophytina</taxon>
        <taxon>Bryopsida</taxon>
        <taxon>Funariidae</taxon>
        <taxon>Funariales</taxon>
        <taxon>Funariaceae</taxon>
        <taxon>Physcomitrium</taxon>
    </lineage>
</organism>
<dbReference type="AlphaFoldDB" id="A0A2K1KFY3"/>
<evidence type="ECO:0000313" key="3">
    <source>
        <dbReference type="EnsemblPlants" id="PAC:32977419.CDS.1"/>
    </source>
</evidence>
<dbReference type="EnsemblPlants" id="Pp3c6_17110V3.1">
    <property type="protein sequence ID" value="PAC:32977419.CDS.1"/>
    <property type="gene ID" value="Pp3c6_17110"/>
</dbReference>
<gene>
    <name evidence="2" type="ORF">PHYPA_009068</name>
</gene>
<dbReference type="InParanoid" id="A0A2K1KFY3"/>
<reference evidence="3" key="3">
    <citation type="submission" date="2020-12" db="UniProtKB">
        <authorList>
            <consortium name="EnsemblPlants"/>
        </authorList>
    </citation>
    <scope>IDENTIFICATION</scope>
</reference>
<dbReference type="EMBL" id="ABEU02000006">
    <property type="protein sequence ID" value="PNR52694.1"/>
    <property type="molecule type" value="Genomic_DNA"/>
</dbReference>
<reference evidence="2 4" key="2">
    <citation type="journal article" date="2018" name="Plant J.">
        <title>The Physcomitrella patens chromosome-scale assembly reveals moss genome structure and evolution.</title>
        <authorList>
            <person name="Lang D."/>
            <person name="Ullrich K.K."/>
            <person name="Murat F."/>
            <person name="Fuchs J."/>
            <person name="Jenkins J."/>
            <person name="Haas F.B."/>
            <person name="Piednoel M."/>
            <person name="Gundlach H."/>
            <person name="Van Bel M."/>
            <person name="Meyberg R."/>
            <person name="Vives C."/>
            <person name="Morata J."/>
            <person name="Symeonidi A."/>
            <person name="Hiss M."/>
            <person name="Muchero W."/>
            <person name="Kamisugi Y."/>
            <person name="Saleh O."/>
            <person name="Blanc G."/>
            <person name="Decker E.L."/>
            <person name="van Gessel N."/>
            <person name="Grimwood J."/>
            <person name="Hayes R.D."/>
            <person name="Graham S.W."/>
            <person name="Gunter L.E."/>
            <person name="McDaniel S.F."/>
            <person name="Hoernstein S.N.W."/>
            <person name="Larsson A."/>
            <person name="Li F.W."/>
            <person name="Perroud P.F."/>
            <person name="Phillips J."/>
            <person name="Ranjan P."/>
            <person name="Rokshar D.S."/>
            <person name="Rothfels C.J."/>
            <person name="Schneider L."/>
            <person name="Shu S."/>
            <person name="Stevenson D.W."/>
            <person name="Thummler F."/>
            <person name="Tillich M."/>
            <person name="Villarreal Aguilar J.C."/>
            <person name="Widiez T."/>
            <person name="Wong G.K."/>
            <person name="Wymore A."/>
            <person name="Zhang Y."/>
            <person name="Zimmer A.D."/>
            <person name="Quatrano R.S."/>
            <person name="Mayer K.F.X."/>
            <person name="Goodstein D."/>
            <person name="Casacuberta J.M."/>
            <person name="Vandepoele K."/>
            <person name="Reski R."/>
            <person name="Cuming A.C."/>
            <person name="Tuskan G.A."/>
            <person name="Maumus F."/>
            <person name="Salse J."/>
            <person name="Schmutz J."/>
            <person name="Rensing S.A."/>
        </authorList>
    </citation>
    <scope>NUCLEOTIDE SEQUENCE [LARGE SCALE GENOMIC DNA]</scope>
    <source>
        <strain evidence="3 4">cv. Gransden 2004</strain>
    </source>
</reference>
<sequence length="61" mass="6862">MLSSEKDRSSPNVSYTRLPSLDLPENGVYDFWKFEGRGAGAVHTFAKCPDSPHQLHRSELV</sequence>
<evidence type="ECO:0000313" key="2">
    <source>
        <dbReference type="EMBL" id="PNR52694.1"/>
    </source>
</evidence>
<dbReference type="Gramene" id="Pp3c6_17110V3.2">
    <property type="protein sequence ID" value="PAC:32977420.CDS.1"/>
    <property type="gene ID" value="Pp3c6_17110"/>
</dbReference>
<protein>
    <submittedName>
        <fullName evidence="2 3">Uncharacterized protein</fullName>
    </submittedName>
</protein>
<evidence type="ECO:0000313" key="4">
    <source>
        <dbReference type="Proteomes" id="UP000006727"/>
    </source>
</evidence>
<evidence type="ECO:0000256" key="1">
    <source>
        <dbReference type="SAM" id="MobiDB-lite"/>
    </source>
</evidence>
<dbReference type="PaxDb" id="3218-PP1S240_38V6.1"/>
<keyword evidence="4" id="KW-1185">Reference proteome</keyword>
<dbReference type="Gramene" id="Pp3c6_17110V3.1">
    <property type="protein sequence ID" value="PAC:32977419.CDS.1"/>
    <property type="gene ID" value="Pp3c6_17110"/>
</dbReference>
<proteinExistence type="predicted"/>
<accession>A0A2K1KFY3</accession>
<dbReference type="Proteomes" id="UP000006727">
    <property type="component" value="Chromosome 6"/>
</dbReference>
<name>A0A2K1KFY3_PHYPA</name>
<reference evidence="2 4" key="1">
    <citation type="journal article" date="2008" name="Science">
        <title>The Physcomitrella genome reveals evolutionary insights into the conquest of land by plants.</title>
        <authorList>
            <person name="Rensing S."/>
            <person name="Lang D."/>
            <person name="Zimmer A."/>
            <person name="Terry A."/>
            <person name="Salamov A."/>
            <person name="Shapiro H."/>
            <person name="Nishiyama T."/>
            <person name="Perroud P.-F."/>
            <person name="Lindquist E."/>
            <person name="Kamisugi Y."/>
            <person name="Tanahashi T."/>
            <person name="Sakakibara K."/>
            <person name="Fujita T."/>
            <person name="Oishi K."/>
            <person name="Shin-I T."/>
            <person name="Kuroki Y."/>
            <person name="Toyoda A."/>
            <person name="Suzuki Y."/>
            <person name="Hashimoto A."/>
            <person name="Yamaguchi K."/>
            <person name="Sugano A."/>
            <person name="Kohara Y."/>
            <person name="Fujiyama A."/>
            <person name="Anterola A."/>
            <person name="Aoki S."/>
            <person name="Ashton N."/>
            <person name="Barbazuk W.B."/>
            <person name="Barker E."/>
            <person name="Bennetzen J."/>
            <person name="Bezanilla M."/>
            <person name="Blankenship R."/>
            <person name="Cho S.H."/>
            <person name="Dutcher S."/>
            <person name="Estelle M."/>
            <person name="Fawcett J.A."/>
            <person name="Gundlach H."/>
            <person name="Hanada K."/>
            <person name="Heyl A."/>
            <person name="Hicks K.A."/>
            <person name="Hugh J."/>
            <person name="Lohr M."/>
            <person name="Mayer K."/>
            <person name="Melkozernov A."/>
            <person name="Murata T."/>
            <person name="Nelson D."/>
            <person name="Pils B."/>
            <person name="Prigge M."/>
            <person name="Reiss B."/>
            <person name="Renner T."/>
            <person name="Rombauts S."/>
            <person name="Rushton P."/>
            <person name="Sanderfoot A."/>
            <person name="Schween G."/>
            <person name="Shiu S.-H."/>
            <person name="Stueber K."/>
            <person name="Theodoulou F.L."/>
            <person name="Tu H."/>
            <person name="Van de Peer Y."/>
            <person name="Verrier P.J."/>
            <person name="Waters E."/>
            <person name="Wood A."/>
            <person name="Yang L."/>
            <person name="Cove D."/>
            <person name="Cuming A."/>
            <person name="Hasebe M."/>
            <person name="Lucas S."/>
            <person name="Mishler D.B."/>
            <person name="Reski R."/>
            <person name="Grigoriev I."/>
            <person name="Quatrano R.S."/>
            <person name="Boore J.L."/>
        </authorList>
    </citation>
    <scope>NUCLEOTIDE SEQUENCE [LARGE SCALE GENOMIC DNA]</scope>
    <source>
        <strain evidence="3 4">cv. Gransden 2004</strain>
    </source>
</reference>